<evidence type="ECO:0000313" key="1">
    <source>
        <dbReference type="EMBL" id="KAK2990098.1"/>
    </source>
</evidence>
<keyword evidence="2" id="KW-1185">Reference proteome</keyword>
<dbReference type="AlphaFoldDB" id="A0AA88RSF4"/>
<dbReference type="PANTHER" id="PTHR47599:SF4">
    <property type="entry name" value="POLYPROTEIN"/>
    <property type="match status" value="1"/>
</dbReference>
<proteinExistence type="predicted"/>
<dbReference type="Proteomes" id="UP001187471">
    <property type="component" value="Unassembled WGS sequence"/>
</dbReference>
<organism evidence="1 2">
    <name type="scientific">Escallonia rubra</name>
    <dbReference type="NCBI Taxonomy" id="112253"/>
    <lineage>
        <taxon>Eukaryota</taxon>
        <taxon>Viridiplantae</taxon>
        <taxon>Streptophyta</taxon>
        <taxon>Embryophyta</taxon>
        <taxon>Tracheophyta</taxon>
        <taxon>Spermatophyta</taxon>
        <taxon>Magnoliopsida</taxon>
        <taxon>eudicotyledons</taxon>
        <taxon>Gunneridae</taxon>
        <taxon>Pentapetalae</taxon>
        <taxon>asterids</taxon>
        <taxon>campanulids</taxon>
        <taxon>Escalloniales</taxon>
        <taxon>Escalloniaceae</taxon>
        <taxon>Escallonia</taxon>
    </lineage>
</organism>
<reference evidence="1" key="1">
    <citation type="submission" date="2022-12" db="EMBL/GenBank/DDBJ databases">
        <title>Draft genome assemblies for two species of Escallonia (Escalloniales).</title>
        <authorList>
            <person name="Chanderbali A."/>
            <person name="Dervinis C."/>
            <person name="Anghel I."/>
            <person name="Soltis D."/>
            <person name="Soltis P."/>
            <person name="Zapata F."/>
        </authorList>
    </citation>
    <scope>NUCLEOTIDE SEQUENCE</scope>
    <source>
        <strain evidence="1">UCBG92.1500</strain>
        <tissue evidence="1">Leaf</tissue>
    </source>
</reference>
<evidence type="ECO:0000313" key="2">
    <source>
        <dbReference type="Proteomes" id="UP001187471"/>
    </source>
</evidence>
<dbReference type="PANTHER" id="PTHR47599">
    <property type="entry name" value="CELL-TO-CELL MOVEMENT PROTEIN"/>
    <property type="match status" value="1"/>
</dbReference>
<dbReference type="InterPro" id="IPR028919">
    <property type="entry name" value="Viral_movement"/>
</dbReference>
<accession>A0AA88RSF4</accession>
<evidence type="ECO:0008006" key="3">
    <source>
        <dbReference type="Google" id="ProtNLM"/>
    </source>
</evidence>
<comment type="caution">
    <text evidence="1">The sequence shown here is derived from an EMBL/GenBank/DDBJ whole genome shotgun (WGS) entry which is preliminary data.</text>
</comment>
<protein>
    <recommendedName>
        <fullName evidence="3">Movement protein</fullName>
    </recommendedName>
</protein>
<gene>
    <name evidence="1" type="ORF">RJ640_028738</name>
</gene>
<dbReference type="InterPro" id="IPR051596">
    <property type="entry name" value="Caulimoviridae_Movement"/>
</dbReference>
<name>A0AA88RSF4_9ASTE</name>
<sequence length="244" mass="27856">MMNLCRRSSVNVIEEQDIEKLIQNWSPPKVSSSDLYKRRGLFERKMDYEIKTIEKTELVQGEYADFQLLERSIIQQHKRKYEVLHLGSVQVAVKPLTRNGLNNSVLVCLRDCRNLRFTDSVLAIAESSLSNGPIYFNCYPSYSVSLADPYTLEVLTLNVKTGGLQGNIAVSYTVHYKVYVEFDPQAEGFSVQDPRGKKSLSSYETTFVETNLLSNGVAARRTISWDSVEVPERWTIRSDDQGHE</sequence>
<dbReference type="EMBL" id="JAVXUO010000668">
    <property type="protein sequence ID" value="KAK2990098.1"/>
    <property type="molecule type" value="Genomic_DNA"/>
</dbReference>
<dbReference type="Pfam" id="PF01107">
    <property type="entry name" value="MP"/>
    <property type="match status" value="1"/>
</dbReference>